<dbReference type="Proteomes" id="UP000641646">
    <property type="component" value="Unassembled WGS sequence"/>
</dbReference>
<feature type="domain" description="Guanylate cyclase" evidence="3">
    <location>
        <begin position="476"/>
        <end position="608"/>
    </location>
</feature>
<feature type="transmembrane region" description="Helical" evidence="2">
    <location>
        <begin position="414"/>
        <end position="437"/>
    </location>
</feature>
<feature type="transmembrane region" description="Helical" evidence="2">
    <location>
        <begin position="389"/>
        <end position="408"/>
    </location>
</feature>
<dbReference type="SMART" id="SM00044">
    <property type="entry name" value="CYCc"/>
    <property type="match status" value="1"/>
</dbReference>
<organism evidence="4 5">
    <name type="scientific">Aerosakkonema funiforme FACHB-1375</name>
    <dbReference type="NCBI Taxonomy" id="2949571"/>
    <lineage>
        <taxon>Bacteria</taxon>
        <taxon>Bacillati</taxon>
        <taxon>Cyanobacteriota</taxon>
        <taxon>Cyanophyceae</taxon>
        <taxon>Oscillatoriophycideae</taxon>
        <taxon>Aerosakkonematales</taxon>
        <taxon>Aerosakkonemataceae</taxon>
        <taxon>Aerosakkonema</taxon>
    </lineage>
</organism>
<dbReference type="CDD" id="cd07302">
    <property type="entry name" value="CHD"/>
    <property type="match status" value="1"/>
</dbReference>
<gene>
    <name evidence="4" type="ORF">H6G03_12875</name>
</gene>
<reference evidence="4" key="2">
    <citation type="submission" date="2020-08" db="EMBL/GenBank/DDBJ databases">
        <authorList>
            <person name="Chen M."/>
            <person name="Teng W."/>
            <person name="Zhao L."/>
            <person name="Hu C."/>
            <person name="Zhou Y."/>
            <person name="Han B."/>
            <person name="Song L."/>
            <person name="Shu W."/>
        </authorList>
    </citation>
    <scope>NUCLEOTIDE SEQUENCE</scope>
    <source>
        <strain evidence="4">FACHB-1375</strain>
    </source>
</reference>
<reference evidence="4" key="1">
    <citation type="journal article" date="2015" name="ISME J.">
        <title>Draft Genome Sequence of Streptomyces incarnatus NRRL8089, which Produces the Nucleoside Antibiotic Sinefungin.</title>
        <authorList>
            <person name="Oshima K."/>
            <person name="Hattori M."/>
            <person name="Shimizu H."/>
            <person name="Fukuda K."/>
            <person name="Nemoto M."/>
            <person name="Inagaki K."/>
            <person name="Tamura T."/>
        </authorList>
    </citation>
    <scope>NUCLEOTIDE SEQUENCE</scope>
    <source>
        <strain evidence="4">FACHB-1375</strain>
    </source>
</reference>
<proteinExistence type="inferred from homology"/>
<dbReference type="Pfam" id="PF00211">
    <property type="entry name" value="Guanylate_cyc"/>
    <property type="match status" value="1"/>
</dbReference>
<dbReference type="GO" id="GO:0004016">
    <property type="term" value="F:adenylate cyclase activity"/>
    <property type="evidence" value="ECO:0007669"/>
    <property type="project" value="UniProtKB-ARBA"/>
</dbReference>
<dbReference type="RefSeq" id="WP_190464798.1">
    <property type="nucleotide sequence ID" value="NZ_JACJPW010000029.1"/>
</dbReference>
<dbReference type="PANTHER" id="PTHR43081:SF1">
    <property type="entry name" value="ADENYLATE CYCLASE, TERMINAL-DIFFERENTIATION SPECIFIC"/>
    <property type="match status" value="1"/>
</dbReference>
<dbReference type="AlphaFoldDB" id="A0A926ZGA8"/>
<keyword evidence="2" id="KW-0812">Transmembrane</keyword>
<keyword evidence="2" id="KW-1133">Transmembrane helix</keyword>
<dbReference type="InterPro" id="IPR001054">
    <property type="entry name" value="A/G_cyclase"/>
</dbReference>
<dbReference type="EMBL" id="JACJPW010000029">
    <property type="protein sequence ID" value="MBD2181988.1"/>
    <property type="molecule type" value="Genomic_DNA"/>
</dbReference>
<evidence type="ECO:0000256" key="1">
    <source>
        <dbReference type="ARBA" id="ARBA00005381"/>
    </source>
</evidence>
<comment type="caution">
    <text evidence="4">The sequence shown here is derived from an EMBL/GenBank/DDBJ whole genome shotgun (WGS) entry which is preliminary data.</text>
</comment>
<evidence type="ECO:0000313" key="5">
    <source>
        <dbReference type="Proteomes" id="UP000641646"/>
    </source>
</evidence>
<dbReference type="Gene3D" id="3.30.70.1230">
    <property type="entry name" value="Nucleotide cyclase"/>
    <property type="match status" value="1"/>
</dbReference>
<feature type="transmembrane region" description="Helical" evidence="2">
    <location>
        <begin position="361"/>
        <end position="377"/>
    </location>
</feature>
<dbReference type="PROSITE" id="PS50125">
    <property type="entry name" value="GUANYLATE_CYCLASE_2"/>
    <property type="match status" value="1"/>
</dbReference>
<dbReference type="GO" id="GO:0035556">
    <property type="term" value="P:intracellular signal transduction"/>
    <property type="evidence" value="ECO:0007669"/>
    <property type="project" value="InterPro"/>
</dbReference>
<dbReference type="PANTHER" id="PTHR43081">
    <property type="entry name" value="ADENYLATE CYCLASE, TERMINAL-DIFFERENTIATION SPECIFIC-RELATED"/>
    <property type="match status" value="1"/>
</dbReference>
<comment type="similarity">
    <text evidence="1">Belongs to the adenylyl cyclase class-3 family.</text>
</comment>
<evidence type="ECO:0000259" key="3">
    <source>
        <dbReference type="PROSITE" id="PS50125"/>
    </source>
</evidence>
<evidence type="ECO:0000313" key="4">
    <source>
        <dbReference type="EMBL" id="MBD2181988.1"/>
    </source>
</evidence>
<name>A0A926ZGA8_9CYAN</name>
<dbReference type="InterPro" id="IPR050697">
    <property type="entry name" value="Adenylyl/Guanylyl_Cyclase_3/4"/>
</dbReference>
<dbReference type="SUPFAM" id="SSF55073">
    <property type="entry name" value="Nucleotide cyclase"/>
    <property type="match status" value="1"/>
</dbReference>
<dbReference type="InterPro" id="IPR007890">
    <property type="entry name" value="CHASE2"/>
</dbReference>
<dbReference type="InterPro" id="IPR029787">
    <property type="entry name" value="Nucleotide_cyclase"/>
</dbReference>
<feature type="transmembrane region" description="Helical" evidence="2">
    <location>
        <begin position="12"/>
        <end position="38"/>
    </location>
</feature>
<dbReference type="Pfam" id="PF05226">
    <property type="entry name" value="CHASE2"/>
    <property type="match status" value="1"/>
</dbReference>
<accession>A0A926ZGA8</accession>
<sequence length="777" mass="85582">MRTNLKKFLWQWRGILIAAPSVTIIVLLMRSIGFLQIFELTLLDRFFILRPREAVDDRIIIVDITEADVRKVKLWPMPDAVLAKLLGNIKAQQPRAIGLDLYRDLQVPPDYENLVNLFKTSPDLLKQEKPVEPGYQALRNLYASTPNLFGVRKVAGNIEQDTVSAPPGLKYPDQVAANDFPWDGDGVIRRFYLTVPVTKDRALYENEATLDGLGVKLALTYLNKEGIKPEILDGSQQKYKLGKAVLVPFNGNDGSYINAEDKGYQIFLNYRGPAGTFPRITMTEVLENKIPPQLMRDRIALIGASARSLNDLFYTPYSIAQFGSLQQMPGVEIHANIASHLLSAAIDGRSAIQSWSEPLEWLWILAWAVVGAALAWVQRDMGVTKKEVLLLSTGFVVAGGSLIGGSFLAFINGWWIPVIPSLLAMGGSVVAITAYVAKTAKDIRKTFGRYLTDDVVANLLENPTGAKLGGERRKITILTSDLRGFTATSERLPPEEVVKILNIYLGYMADVITEYKGTIDEFMGDGILVLFGAPTGREDDAERAIACAIAMQSAMIPVNEEMNKLGVSPLKMGIGINTGEVVVGNIGSTKRTKYGVVGSQVNLTYRIESYTTEGQILISQSTLDAVKAKLRIDGKKQVQPKGVKEPITIYDIGGIDEPYNLYLNKQEELYFSLSEKISLQYAVLDGKHVSDSMLSGCLVELSAKGGKITCESGIPPLTNIKLNFLIADESGKPSEDVYAKVIEKKSDSGGFYIYFSAMPPEIEKMIENLYKSISSGH</sequence>
<dbReference type="SMART" id="SM01080">
    <property type="entry name" value="CHASE2"/>
    <property type="match status" value="1"/>
</dbReference>
<keyword evidence="5" id="KW-1185">Reference proteome</keyword>
<protein>
    <submittedName>
        <fullName evidence="4">Adenylate/guanylate cyclase domain-containing protein</fullName>
    </submittedName>
</protein>
<keyword evidence="2" id="KW-0472">Membrane</keyword>
<evidence type="ECO:0000256" key="2">
    <source>
        <dbReference type="SAM" id="Phobius"/>
    </source>
</evidence>
<dbReference type="GO" id="GO:0009190">
    <property type="term" value="P:cyclic nucleotide biosynthetic process"/>
    <property type="evidence" value="ECO:0007669"/>
    <property type="project" value="InterPro"/>
</dbReference>